<keyword evidence="7" id="KW-0067">ATP-binding</keyword>
<dbReference type="Pfam" id="PF02518">
    <property type="entry name" value="HATPase_c"/>
    <property type="match status" value="1"/>
</dbReference>
<keyword evidence="12" id="KW-1185">Reference proteome</keyword>
<dbReference type="PANTHER" id="PTHR43065:SF46">
    <property type="entry name" value="C4-DICARBOXYLATE TRANSPORT SENSOR PROTEIN DCTB"/>
    <property type="match status" value="1"/>
</dbReference>
<dbReference type="SMART" id="SM00387">
    <property type="entry name" value="HATPase_c"/>
    <property type="match status" value="1"/>
</dbReference>
<accession>A0ABQ1Y557</accession>
<sequence>MKVLFKGIAICIALFTVVCSIFLLEGYRNERSYDTAIDHWEYIQSNQLDLQFSKDQLALLDGWIEEGVNSPASERPLGVTTEWIKFELPQLKGDSNAILFDKIYGQHIKIRIDETTVYESNRTINFETNSILIPLSQSDSSKTMYVGMTTDSRIGIQKLIKIGDYQELNKGFIRGNITDFIVGSALIFIALVMIICTIFLNYENLAIWLSLCSVLLSSGVIVLTYSSFTYWLFEDYGKWFVTLFDLSLFILLPAFTLFFEKTFGVGYHALIRKCRKFQIGYSIFCVAFMIVNELASNKLYDLYKIASMDILGILMIVQFVVLIVTALIYGIKGNKDAIIFSAGFIIFAILGVGELIMFFSKGTYYDLYLWKWGVVSFLTALIVILGRRFAENHEQVVEYSKQLEVFNNDLQRSEKMEIISELAASVAHEVRNPLQVTRGFLQLLAEKQENSDKVYLNMALEELDRASGIITDFLTFAKPEVGNVTTLDILEEFIHIEGILVPMANLQGGKITVHVPNNLFITGNSSKFKQAFVNIIKNSIEALHDEGDIQVWAYVEKDQVYIHIKDNGEGMDQAVLERLGEPYFSNKTKGTGLGLMVTFRIIEVMNGKITFRSEKGVGTEVTIRFPAAKKPEGTSEIILLKPTS</sequence>
<evidence type="ECO:0000256" key="4">
    <source>
        <dbReference type="ARBA" id="ARBA00022679"/>
    </source>
</evidence>
<evidence type="ECO:0000256" key="2">
    <source>
        <dbReference type="ARBA" id="ARBA00012438"/>
    </source>
</evidence>
<name>A0ABQ1Y557_9BACL</name>
<dbReference type="Pfam" id="PF00512">
    <property type="entry name" value="HisKA"/>
    <property type="match status" value="1"/>
</dbReference>
<feature type="transmembrane region" description="Helical" evidence="9">
    <location>
        <begin position="367"/>
        <end position="386"/>
    </location>
</feature>
<dbReference type="PANTHER" id="PTHR43065">
    <property type="entry name" value="SENSOR HISTIDINE KINASE"/>
    <property type="match status" value="1"/>
</dbReference>
<dbReference type="InterPro" id="IPR003661">
    <property type="entry name" value="HisK_dim/P_dom"/>
</dbReference>
<evidence type="ECO:0000256" key="5">
    <source>
        <dbReference type="ARBA" id="ARBA00022741"/>
    </source>
</evidence>
<feature type="transmembrane region" description="Helical" evidence="9">
    <location>
        <begin position="206"/>
        <end position="233"/>
    </location>
</feature>
<evidence type="ECO:0000256" key="1">
    <source>
        <dbReference type="ARBA" id="ARBA00000085"/>
    </source>
</evidence>
<comment type="catalytic activity">
    <reaction evidence="1">
        <text>ATP + protein L-histidine = ADP + protein N-phospho-L-histidine.</text>
        <dbReference type="EC" id="2.7.13.3"/>
    </reaction>
</comment>
<dbReference type="CDD" id="cd00082">
    <property type="entry name" value="HisKA"/>
    <property type="match status" value="1"/>
</dbReference>
<dbReference type="Gene3D" id="3.30.565.10">
    <property type="entry name" value="Histidine kinase-like ATPase, C-terminal domain"/>
    <property type="match status" value="1"/>
</dbReference>
<keyword evidence="9" id="KW-1133">Transmembrane helix</keyword>
<feature type="transmembrane region" description="Helical" evidence="9">
    <location>
        <begin position="6"/>
        <end position="24"/>
    </location>
</feature>
<feature type="transmembrane region" description="Helical" evidence="9">
    <location>
        <begin position="180"/>
        <end position="200"/>
    </location>
</feature>
<keyword evidence="3" id="KW-0597">Phosphoprotein</keyword>
<evidence type="ECO:0000256" key="8">
    <source>
        <dbReference type="ARBA" id="ARBA00023012"/>
    </source>
</evidence>
<dbReference type="SUPFAM" id="SSF55874">
    <property type="entry name" value="ATPase domain of HSP90 chaperone/DNA topoisomerase II/histidine kinase"/>
    <property type="match status" value="1"/>
</dbReference>
<gene>
    <name evidence="11" type="ORF">GCM10008013_05060</name>
</gene>
<evidence type="ECO:0000313" key="11">
    <source>
        <dbReference type="EMBL" id="GGH12564.1"/>
    </source>
</evidence>
<evidence type="ECO:0000259" key="10">
    <source>
        <dbReference type="PROSITE" id="PS50109"/>
    </source>
</evidence>
<dbReference type="InterPro" id="IPR036097">
    <property type="entry name" value="HisK_dim/P_sf"/>
</dbReference>
<dbReference type="InterPro" id="IPR003594">
    <property type="entry name" value="HATPase_dom"/>
</dbReference>
<dbReference type="Proteomes" id="UP000659344">
    <property type="component" value="Unassembled WGS sequence"/>
</dbReference>
<feature type="domain" description="Histidine kinase" evidence="10">
    <location>
        <begin position="425"/>
        <end position="629"/>
    </location>
</feature>
<evidence type="ECO:0000256" key="9">
    <source>
        <dbReference type="SAM" id="Phobius"/>
    </source>
</evidence>
<dbReference type="Gene3D" id="1.10.287.130">
    <property type="match status" value="1"/>
</dbReference>
<protein>
    <recommendedName>
        <fullName evidence="2">histidine kinase</fullName>
        <ecNumber evidence="2">2.7.13.3</ecNumber>
    </recommendedName>
</protein>
<evidence type="ECO:0000313" key="12">
    <source>
        <dbReference type="Proteomes" id="UP000659344"/>
    </source>
</evidence>
<feature type="transmembrane region" description="Helical" evidence="9">
    <location>
        <begin position="337"/>
        <end position="360"/>
    </location>
</feature>
<evidence type="ECO:0000256" key="6">
    <source>
        <dbReference type="ARBA" id="ARBA00022777"/>
    </source>
</evidence>
<keyword evidence="8" id="KW-0902">Two-component regulatory system</keyword>
<keyword evidence="6" id="KW-0418">Kinase</keyword>
<reference evidence="12" key="1">
    <citation type="journal article" date="2019" name="Int. J. Syst. Evol. Microbiol.">
        <title>The Global Catalogue of Microorganisms (GCM) 10K type strain sequencing project: providing services to taxonomists for standard genome sequencing and annotation.</title>
        <authorList>
            <consortium name="The Broad Institute Genomics Platform"/>
            <consortium name="The Broad Institute Genome Sequencing Center for Infectious Disease"/>
            <person name="Wu L."/>
            <person name="Ma J."/>
        </authorList>
    </citation>
    <scope>NUCLEOTIDE SEQUENCE [LARGE SCALE GENOMIC DNA]</scope>
    <source>
        <strain evidence="12">CGMCC 1.12769</strain>
    </source>
</reference>
<keyword evidence="9" id="KW-0472">Membrane</keyword>
<comment type="caution">
    <text evidence="11">The sequence shown here is derived from an EMBL/GenBank/DDBJ whole genome shotgun (WGS) entry which is preliminary data.</text>
</comment>
<dbReference type="RefSeq" id="WP_188535502.1">
    <property type="nucleotide sequence ID" value="NZ_BMFT01000001.1"/>
</dbReference>
<dbReference type="SMART" id="SM00388">
    <property type="entry name" value="HisKA"/>
    <property type="match status" value="1"/>
</dbReference>
<organism evidence="11 12">
    <name type="scientific">Paenibacillus segetis</name>
    <dbReference type="NCBI Taxonomy" id="1325360"/>
    <lineage>
        <taxon>Bacteria</taxon>
        <taxon>Bacillati</taxon>
        <taxon>Bacillota</taxon>
        <taxon>Bacilli</taxon>
        <taxon>Bacillales</taxon>
        <taxon>Paenibacillaceae</taxon>
        <taxon>Paenibacillus</taxon>
    </lineage>
</organism>
<dbReference type="EC" id="2.7.13.3" evidence="2"/>
<feature type="transmembrane region" description="Helical" evidence="9">
    <location>
        <begin position="308"/>
        <end position="331"/>
    </location>
</feature>
<dbReference type="InterPro" id="IPR005467">
    <property type="entry name" value="His_kinase_dom"/>
</dbReference>
<feature type="transmembrane region" description="Helical" evidence="9">
    <location>
        <begin position="240"/>
        <end position="259"/>
    </location>
</feature>
<proteinExistence type="predicted"/>
<evidence type="ECO:0000256" key="7">
    <source>
        <dbReference type="ARBA" id="ARBA00022840"/>
    </source>
</evidence>
<keyword evidence="9" id="KW-0812">Transmembrane</keyword>
<dbReference type="PROSITE" id="PS50109">
    <property type="entry name" value="HIS_KIN"/>
    <property type="match status" value="1"/>
</dbReference>
<evidence type="ECO:0000256" key="3">
    <source>
        <dbReference type="ARBA" id="ARBA00022553"/>
    </source>
</evidence>
<dbReference type="InterPro" id="IPR036890">
    <property type="entry name" value="HATPase_C_sf"/>
</dbReference>
<keyword evidence="4" id="KW-0808">Transferase</keyword>
<dbReference type="SUPFAM" id="SSF47384">
    <property type="entry name" value="Homodimeric domain of signal transducing histidine kinase"/>
    <property type="match status" value="1"/>
</dbReference>
<dbReference type="EMBL" id="BMFT01000001">
    <property type="protein sequence ID" value="GGH12564.1"/>
    <property type="molecule type" value="Genomic_DNA"/>
</dbReference>
<feature type="transmembrane region" description="Helical" evidence="9">
    <location>
        <begin position="279"/>
        <end position="296"/>
    </location>
</feature>
<dbReference type="InterPro" id="IPR004358">
    <property type="entry name" value="Sig_transdc_His_kin-like_C"/>
</dbReference>
<keyword evidence="5" id="KW-0547">Nucleotide-binding</keyword>
<dbReference type="PRINTS" id="PR00344">
    <property type="entry name" value="BCTRLSENSOR"/>
</dbReference>